<evidence type="ECO:0000256" key="6">
    <source>
        <dbReference type="ARBA" id="ARBA00023136"/>
    </source>
</evidence>
<dbReference type="RefSeq" id="WP_152739852.1">
    <property type="nucleotide sequence ID" value="NZ_JACAQA010000028.1"/>
</dbReference>
<evidence type="ECO:0000256" key="5">
    <source>
        <dbReference type="ARBA" id="ARBA00022989"/>
    </source>
</evidence>
<dbReference type="EMBL" id="JACAQA010000028">
    <property type="protein sequence ID" value="NWB88517.1"/>
    <property type="molecule type" value="Genomic_DNA"/>
</dbReference>
<dbReference type="Proteomes" id="UP000522864">
    <property type="component" value="Unassembled WGS sequence"/>
</dbReference>
<sequence length="348" mass="35621">MSTDMVSNSKLTKPAEGRSRLAAFGTSFVADGYTMYPVILLLVIIGAIVAPRFATATNLVNILEQISVLGLTTIGLTFVVLIGRLDLSLEGVVGFAPMFAAVTLVPAAVGGLGLELPAWMGLVVALGVAGAIGWFNGFMVVKVGLNPFISTLGLLVLLRGGVLIISNGRSIYSPGKALTFLGSEKVLGVPLSVLVFIAIAAVVGVIFKYHRYGRALYAIGGNEEAARAAGINVDKVIWSAFIFAALLAGLAGVMMTGRLDSAVTTQGQGIIFSAFAAAVIGGVSLGGGRGTIVGVVSGVLLIGVINNLLTLAQVPSFYVQASTGAVIIIAAVLTTIASRRSNGVKTRT</sequence>
<feature type="transmembrane region" description="Helical" evidence="7">
    <location>
        <begin position="317"/>
        <end position="337"/>
    </location>
</feature>
<proteinExistence type="inferred from homology"/>
<organism evidence="8 9">
    <name type="scientific">Pseudomonas gingeri</name>
    <dbReference type="NCBI Taxonomy" id="117681"/>
    <lineage>
        <taxon>Bacteria</taxon>
        <taxon>Pseudomonadati</taxon>
        <taxon>Pseudomonadota</taxon>
        <taxon>Gammaproteobacteria</taxon>
        <taxon>Pseudomonadales</taxon>
        <taxon>Pseudomonadaceae</taxon>
        <taxon>Pseudomonas</taxon>
    </lineage>
</organism>
<feature type="transmembrane region" description="Helical" evidence="7">
    <location>
        <begin position="186"/>
        <end position="207"/>
    </location>
</feature>
<dbReference type="AlphaFoldDB" id="A0A7Y8BV94"/>
<feature type="transmembrane region" description="Helical" evidence="7">
    <location>
        <begin position="92"/>
        <end position="112"/>
    </location>
</feature>
<evidence type="ECO:0000256" key="2">
    <source>
        <dbReference type="ARBA" id="ARBA00007942"/>
    </source>
</evidence>
<comment type="caution">
    <text evidence="8">The sequence shown here is derived from an EMBL/GenBank/DDBJ whole genome shotgun (WGS) entry which is preliminary data.</text>
</comment>
<evidence type="ECO:0000313" key="9">
    <source>
        <dbReference type="Proteomes" id="UP000522864"/>
    </source>
</evidence>
<accession>A0A7Y8BV94</accession>
<name>A0A7Y8BV94_9PSED</name>
<feature type="transmembrane region" description="Helical" evidence="7">
    <location>
        <begin position="118"/>
        <end position="141"/>
    </location>
</feature>
<evidence type="ECO:0000256" key="3">
    <source>
        <dbReference type="ARBA" id="ARBA00022475"/>
    </source>
</evidence>
<feature type="transmembrane region" description="Helical" evidence="7">
    <location>
        <begin position="21"/>
        <end position="50"/>
    </location>
</feature>
<dbReference type="InterPro" id="IPR001851">
    <property type="entry name" value="ABC_transp_permease"/>
</dbReference>
<protein>
    <submittedName>
        <fullName evidence="8">ABC transporter permease</fullName>
    </submittedName>
</protein>
<keyword evidence="6 7" id="KW-0472">Membrane</keyword>
<feature type="transmembrane region" description="Helical" evidence="7">
    <location>
        <begin position="62"/>
        <end position="85"/>
    </location>
</feature>
<evidence type="ECO:0000256" key="4">
    <source>
        <dbReference type="ARBA" id="ARBA00022692"/>
    </source>
</evidence>
<keyword evidence="4 7" id="KW-0812">Transmembrane</keyword>
<comment type="subcellular location">
    <subcellularLocation>
        <location evidence="1">Cell inner membrane</location>
        <topology evidence="1">Multi-pass membrane protein</topology>
    </subcellularLocation>
</comment>
<feature type="transmembrane region" description="Helical" evidence="7">
    <location>
        <begin position="236"/>
        <end position="255"/>
    </location>
</feature>
<feature type="transmembrane region" description="Helical" evidence="7">
    <location>
        <begin position="292"/>
        <end position="311"/>
    </location>
</feature>
<comment type="similarity">
    <text evidence="2">Belongs to the binding-protein-dependent transport system permease family. AraH/RbsC subfamily.</text>
</comment>
<dbReference type="Pfam" id="PF02653">
    <property type="entry name" value="BPD_transp_2"/>
    <property type="match status" value="1"/>
</dbReference>
<feature type="transmembrane region" description="Helical" evidence="7">
    <location>
        <begin position="148"/>
        <end position="166"/>
    </location>
</feature>
<dbReference type="GO" id="GO:0005886">
    <property type="term" value="C:plasma membrane"/>
    <property type="evidence" value="ECO:0007669"/>
    <property type="project" value="UniProtKB-SubCell"/>
</dbReference>
<feature type="transmembrane region" description="Helical" evidence="7">
    <location>
        <begin position="267"/>
        <end position="285"/>
    </location>
</feature>
<dbReference type="PANTHER" id="PTHR32196">
    <property type="entry name" value="ABC TRANSPORTER PERMEASE PROTEIN YPHD-RELATED-RELATED"/>
    <property type="match status" value="1"/>
</dbReference>
<dbReference type="GO" id="GO:0022857">
    <property type="term" value="F:transmembrane transporter activity"/>
    <property type="evidence" value="ECO:0007669"/>
    <property type="project" value="InterPro"/>
</dbReference>
<keyword evidence="3" id="KW-1003">Cell membrane</keyword>
<gene>
    <name evidence="8" type="ORF">HX830_26970</name>
</gene>
<keyword evidence="5 7" id="KW-1133">Transmembrane helix</keyword>
<reference evidence="8 9" key="1">
    <citation type="submission" date="2020-04" db="EMBL/GenBank/DDBJ databases">
        <title>Molecular characterization of pseudomonads from Agaricus bisporus reveal novel blotch 2 pathogens in Western Europe.</title>
        <authorList>
            <person name="Taparia T."/>
            <person name="Krijger M."/>
            <person name="Haynes E."/>
            <person name="Elpinstone J.G."/>
            <person name="Noble R."/>
            <person name="Van Der Wolf J."/>
        </authorList>
    </citation>
    <scope>NUCLEOTIDE SEQUENCE [LARGE SCALE GENOMIC DNA]</scope>
    <source>
        <strain evidence="8 9">G9001</strain>
    </source>
</reference>
<evidence type="ECO:0000256" key="7">
    <source>
        <dbReference type="SAM" id="Phobius"/>
    </source>
</evidence>
<evidence type="ECO:0000256" key="1">
    <source>
        <dbReference type="ARBA" id="ARBA00004429"/>
    </source>
</evidence>
<evidence type="ECO:0000313" key="8">
    <source>
        <dbReference type="EMBL" id="NWB88517.1"/>
    </source>
</evidence>
<dbReference type="CDD" id="cd06579">
    <property type="entry name" value="TM_PBP1_transp_AraH_like"/>
    <property type="match status" value="1"/>
</dbReference>